<dbReference type="PANTHER" id="PTHR32089:SF112">
    <property type="entry name" value="LYSOZYME-LIKE PROTEIN-RELATED"/>
    <property type="match status" value="1"/>
</dbReference>
<keyword evidence="2" id="KW-1003">Cell membrane</keyword>
<keyword evidence="14" id="KW-1185">Reference proteome</keyword>
<gene>
    <name evidence="13" type="ORF">DFE_0324</name>
</gene>
<evidence type="ECO:0000313" key="14">
    <source>
        <dbReference type="Proteomes" id="UP000269883"/>
    </source>
</evidence>
<dbReference type="GO" id="GO:0005886">
    <property type="term" value="C:plasma membrane"/>
    <property type="evidence" value="ECO:0007669"/>
    <property type="project" value="UniProtKB-SubCell"/>
</dbReference>
<keyword evidence="5 10" id="KW-0472">Membrane</keyword>
<evidence type="ECO:0000256" key="8">
    <source>
        <dbReference type="PROSITE-ProRule" id="PRU00284"/>
    </source>
</evidence>
<proteinExistence type="inferred from homology"/>
<evidence type="ECO:0000259" key="11">
    <source>
        <dbReference type="PROSITE" id="PS50111"/>
    </source>
</evidence>
<evidence type="ECO:0000313" key="13">
    <source>
        <dbReference type="EMBL" id="BBD07050.1"/>
    </source>
</evidence>
<organism evidence="13 14">
    <name type="scientific">Desulfovibrio ferrophilus</name>
    <dbReference type="NCBI Taxonomy" id="241368"/>
    <lineage>
        <taxon>Bacteria</taxon>
        <taxon>Pseudomonadati</taxon>
        <taxon>Thermodesulfobacteriota</taxon>
        <taxon>Desulfovibrionia</taxon>
        <taxon>Desulfovibrionales</taxon>
        <taxon>Desulfovibrionaceae</taxon>
        <taxon>Desulfovibrio</taxon>
    </lineage>
</organism>
<sequence>MLRQISIGVRIFLVIAVMILFIGGTIAAFLGNSSTIKEISVQQVNDRMLEGQKQKLQVAVKSLAESLGTLVASATDHHQQIEMISKAVADIRYEEDKSGYFFVYEGTTVVTVPPKPSLSGKDMSGAKDVNGVYFVSDLAKAAQGGGGFVQYVFAKPGSGDQPKLAYSQLISGTKYWIGTGIYIDNIDAAKAEVTSIIEDVVSSNTTWVLAVLIGILLVGVLPMSWLIVKSITGPIAQSTDAAGEIAGGNYDLHLEVKGRDEASRLQEALNTMASTLLQNIEEITIKTQDAEEKARAAEVAKAEAEEATLMATRAKAEGMYQAAQRLEQVVERITAATEQISVQVDEISSGTDVQKERLQATATAMEEMNATVLEVARNAGDAAQNAEGAQEKARQGAETVNKSVSAMNTTRTQTTSLQDSMNALGVQAEAIGNIMGVISDIADQTNLLALNAAIEAARAGDAGRGFAVVADEVRKLAEKTMTATKEVGDSIEAIQRVASDNISGMETAVVDLEHASELSNESGVVLEEIVHGTEESAKQIQSIATAAEEQSAASEEINQAIDEINNIAVETAKGVEESATALRELAEQASELNSLVNELKSEGQQ</sequence>
<keyword evidence="9" id="KW-0175">Coiled coil</keyword>
<dbReference type="OrthoDB" id="9787709at2"/>
<dbReference type="Proteomes" id="UP000269883">
    <property type="component" value="Chromosome"/>
</dbReference>
<evidence type="ECO:0000256" key="5">
    <source>
        <dbReference type="ARBA" id="ARBA00023136"/>
    </source>
</evidence>
<comment type="similarity">
    <text evidence="7">Belongs to the methyl-accepting chemotaxis (MCP) protein family.</text>
</comment>
<comment type="subcellular location">
    <subcellularLocation>
        <location evidence="1">Cell membrane</location>
        <topology evidence="1">Multi-pass membrane protein</topology>
    </subcellularLocation>
</comment>
<keyword evidence="3 10" id="KW-0812">Transmembrane</keyword>
<dbReference type="CDD" id="cd06225">
    <property type="entry name" value="HAMP"/>
    <property type="match status" value="1"/>
</dbReference>
<dbReference type="SMART" id="SM01049">
    <property type="entry name" value="Cache_2"/>
    <property type="match status" value="1"/>
</dbReference>
<feature type="coiled-coil region" evidence="9">
    <location>
        <begin position="543"/>
        <end position="605"/>
    </location>
</feature>
<dbReference type="InterPro" id="IPR003660">
    <property type="entry name" value="HAMP_dom"/>
</dbReference>
<dbReference type="CDD" id="cd11386">
    <property type="entry name" value="MCP_signal"/>
    <property type="match status" value="1"/>
</dbReference>
<dbReference type="GO" id="GO:0007165">
    <property type="term" value="P:signal transduction"/>
    <property type="evidence" value="ECO:0007669"/>
    <property type="project" value="UniProtKB-KW"/>
</dbReference>
<evidence type="ECO:0000256" key="2">
    <source>
        <dbReference type="ARBA" id="ARBA00022475"/>
    </source>
</evidence>
<dbReference type="SMART" id="SM00304">
    <property type="entry name" value="HAMP"/>
    <property type="match status" value="1"/>
</dbReference>
<dbReference type="Gene3D" id="1.10.287.950">
    <property type="entry name" value="Methyl-accepting chemotaxis protein"/>
    <property type="match status" value="1"/>
</dbReference>
<dbReference type="Gene3D" id="3.30.450.20">
    <property type="entry name" value="PAS domain"/>
    <property type="match status" value="1"/>
</dbReference>
<evidence type="ECO:0000256" key="7">
    <source>
        <dbReference type="ARBA" id="ARBA00029447"/>
    </source>
</evidence>
<dbReference type="EMBL" id="AP017378">
    <property type="protein sequence ID" value="BBD07050.1"/>
    <property type="molecule type" value="Genomic_DNA"/>
</dbReference>
<dbReference type="FunFam" id="1.10.287.950:FF:000001">
    <property type="entry name" value="Methyl-accepting chemotaxis sensory transducer"/>
    <property type="match status" value="1"/>
</dbReference>
<feature type="domain" description="Methyl-accepting transducer" evidence="11">
    <location>
        <begin position="329"/>
        <end position="565"/>
    </location>
</feature>
<evidence type="ECO:0000256" key="10">
    <source>
        <dbReference type="SAM" id="Phobius"/>
    </source>
</evidence>
<dbReference type="SMART" id="SM00283">
    <property type="entry name" value="MA"/>
    <property type="match status" value="1"/>
</dbReference>
<evidence type="ECO:0000256" key="9">
    <source>
        <dbReference type="SAM" id="Coils"/>
    </source>
</evidence>
<dbReference type="PROSITE" id="PS50111">
    <property type="entry name" value="CHEMOTAXIS_TRANSDUC_2"/>
    <property type="match status" value="1"/>
</dbReference>
<evidence type="ECO:0000256" key="3">
    <source>
        <dbReference type="ARBA" id="ARBA00022692"/>
    </source>
</evidence>
<dbReference type="Pfam" id="PF00672">
    <property type="entry name" value="HAMP"/>
    <property type="match status" value="1"/>
</dbReference>
<evidence type="ECO:0000256" key="6">
    <source>
        <dbReference type="ARBA" id="ARBA00023224"/>
    </source>
</evidence>
<dbReference type="Pfam" id="PF00015">
    <property type="entry name" value="MCPsignal"/>
    <property type="match status" value="1"/>
</dbReference>
<evidence type="ECO:0000259" key="12">
    <source>
        <dbReference type="PROSITE" id="PS50885"/>
    </source>
</evidence>
<reference evidence="13 14" key="1">
    <citation type="journal article" date="2018" name="Sci. Adv.">
        <title>Multi-heme cytochromes provide a pathway for survival in energy-limited environments.</title>
        <authorList>
            <person name="Deng X."/>
            <person name="Dohmae N."/>
            <person name="Nealson K.H."/>
            <person name="Hashimoto K."/>
            <person name="Okamoto A."/>
        </authorList>
    </citation>
    <scope>NUCLEOTIDE SEQUENCE [LARGE SCALE GENOMIC DNA]</scope>
    <source>
        <strain evidence="13 14">IS5</strain>
    </source>
</reference>
<feature type="transmembrane region" description="Helical" evidence="10">
    <location>
        <begin position="7"/>
        <end position="30"/>
    </location>
</feature>
<dbReference type="RefSeq" id="WP_126375919.1">
    <property type="nucleotide sequence ID" value="NZ_AP017378.1"/>
</dbReference>
<dbReference type="Pfam" id="PF08269">
    <property type="entry name" value="dCache_2"/>
    <property type="match status" value="1"/>
</dbReference>
<dbReference type="SUPFAM" id="SSF58104">
    <property type="entry name" value="Methyl-accepting chemotaxis protein (MCP) signaling domain"/>
    <property type="match status" value="1"/>
</dbReference>
<dbReference type="GO" id="GO:0006935">
    <property type="term" value="P:chemotaxis"/>
    <property type="evidence" value="ECO:0007669"/>
    <property type="project" value="UniProtKB-ARBA"/>
</dbReference>
<evidence type="ECO:0000256" key="1">
    <source>
        <dbReference type="ARBA" id="ARBA00004651"/>
    </source>
</evidence>
<evidence type="ECO:0000256" key="4">
    <source>
        <dbReference type="ARBA" id="ARBA00022989"/>
    </source>
</evidence>
<feature type="coiled-coil region" evidence="9">
    <location>
        <begin position="273"/>
        <end position="317"/>
    </location>
</feature>
<protein>
    <submittedName>
        <fullName evidence="13">HAMP domain protein</fullName>
    </submittedName>
</protein>
<accession>A0A2Z6AV06</accession>
<feature type="domain" description="HAMP" evidence="12">
    <location>
        <begin position="229"/>
        <end position="281"/>
    </location>
</feature>
<dbReference type="InterPro" id="IPR004089">
    <property type="entry name" value="MCPsignal_dom"/>
</dbReference>
<dbReference type="InterPro" id="IPR033480">
    <property type="entry name" value="sCache_2"/>
</dbReference>
<keyword evidence="4 10" id="KW-1133">Transmembrane helix</keyword>
<dbReference type="PANTHER" id="PTHR32089">
    <property type="entry name" value="METHYL-ACCEPTING CHEMOTAXIS PROTEIN MCPB"/>
    <property type="match status" value="1"/>
</dbReference>
<dbReference type="Gene3D" id="1.10.8.500">
    <property type="entry name" value="HAMP domain in histidine kinase"/>
    <property type="match status" value="1"/>
</dbReference>
<dbReference type="PROSITE" id="PS50885">
    <property type="entry name" value="HAMP"/>
    <property type="match status" value="1"/>
</dbReference>
<name>A0A2Z6AV06_9BACT</name>
<dbReference type="AlphaFoldDB" id="A0A2Z6AV06"/>
<dbReference type="KEGG" id="dfl:DFE_0324"/>
<dbReference type="InterPro" id="IPR004010">
    <property type="entry name" value="Double_Cache_2"/>
</dbReference>
<keyword evidence="6 8" id="KW-0807">Transducer</keyword>